<comment type="subcellular location">
    <subcellularLocation>
        <location evidence="2">Cell membrane</location>
        <topology evidence="2">Multi-pass membrane protein</topology>
    </subcellularLocation>
</comment>
<proteinExistence type="predicted"/>
<evidence type="ECO:0000256" key="7">
    <source>
        <dbReference type="ARBA" id="ARBA00022741"/>
    </source>
</evidence>
<feature type="transmembrane region" description="Helical" evidence="13">
    <location>
        <begin position="139"/>
        <end position="160"/>
    </location>
</feature>
<dbReference type="InterPro" id="IPR001789">
    <property type="entry name" value="Sig_transdc_resp-reg_receiver"/>
</dbReference>
<keyword evidence="6 13" id="KW-0812">Transmembrane</keyword>
<dbReference type="Proteomes" id="UP001501337">
    <property type="component" value="Unassembled WGS sequence"/>
</dbReference>
<keyword evidence="4" id="KW-1003">Cell membrane</keyword>
<dbReference type="Pfam" id="PF00512">
    <property type="entry name" value="HisKA"/>
    <property type="match status" value="1"/>
</dbReference>
<dbReference type="CDD" id="cd00082">
    <property type="entry name" value="HisKA"/>
    <property type="match status" value="1"/>
</dbReference>
<dbReference type="EC" id="2.7.13.3" evidence="3"/>
<evidence type="ECO:0000313" key="18">
    <source>
        <dbReference type="EMBL" id="GAA3956556.1"/>
    </source>
</evidence>
<evidence type="ECO:0000256" key="13">
    <source>
        <dbReference type="SAM" id="Phobius"/>
    </source>
</evidence>
<evidence type="ECO:0000256" key="11">
    <source>
        <dbReference type="ARBA" id="ARBA00023136"/>
    </source>
</evidence>
<dbReference type="SUPFAM" id="SSF52172">
    <property type="entry name" value="CheY-like"/>
    <property type="match status" value="1"/>
</dbReference>
<comment type="caution">
    <text evidence="18">The sequence shown here is derived from an EMBL/GenBank/DDBJ whole genome shotgun (WGS) entry which is preliminary data.</text>
</comment>
<dbReference type="InterPro" id="IPR035965">
    <property type="entry name" value="PAS-like_dom_sf"/>
</dbReference>
<dbReference type="SMART" id="SM00387">
    <property type="entry name" value="HATPase_c"/>
    <property type="match status" value="1"/>
</dbReference>
<evidence type="ECO:0000256" key="3">
    <source>
        <dbReference type="ARBA" id="ARBA00012438"/>
    </source>
</evidence>
<dbReference type="SUPFAM" id="SSF55785">
    <property type="entry name" value="PYP-like sensor domain (PAS domain)"/>
    <property type="match status" value="1"/>
</dbReference>
<dbReference type="PROSITE" id="PS50839">
    <property type="entry name" value="CHASE"/>
    <property type="match status" value="1"/>
</dbReference>
<dbReference type="Pfam" id="PF05231">
    <property type="entry name" value="MASE1"/>
    <property type="match status" value="1"/>
</dbReference>
<dbReference type="Pfam" id="PF00072">
    <property type="entry name" value="Response_reg"/>
    <property type="match status" value="1"/>
</dbReference>
<evidence type="ECO:0000256" key="4">
    <source>
        <dbReference type="ARBA" id="ARBA00022475"/>
    </source>
</evidence>
<evidence type="ECO:0000259" key="16">
    <source>
        <dbReference type="PROSITE" id="PS50112"/>
    </source>
</evidence>
<dbReference type="Pfam" id="PF02518">
    <property type="entry name" value="HATPase_c"/>
    <property type="match status" value="1"/>
</dbReference>
<dbReference type="SUPFAM" id="SSF47226">
    <property type="entry name" value="Histidine-containing phosphotransfer domain, HPT domain"/>
    <property type="match status" value="1"/>
</dbReference>
<dbReference type="CDD" id="cd00130">
    <property type="entry name" value="PAS"/>
    <property type="match status" value="1"/>
</dbReference>
<dbReference type="PANTHER" id="PTHR45339:SF1">
    <property type="entry name" value="HYBRID SIGNAL TRANSDUCTION HISTIDINE KINASE J"/>
    <property type="match status" value="1"/>
</dbReference>
<dbReference type="Gene3D" id="1.20.120.160">
    <property type="entry name" value="HPT domain"/>
    <property type="match status" value="1"/>
</dbReference>
<dbReference type="InterPro" id="IPR006189">
    <property type="entry name" value="CHASE_dom"/>
</dbReference>
<feature type="transmembrane region" description="Helical" evidence="13">
    <location>
        <begin position="564"/>
        <end position="584"/>
    </location>
</feature>
<dbReference type="Gene3D" id="3.30.450.350">
    <property type="entry name" value="CHASE domain"/>
    <property type="match status" value="1"/>
</dbReference>
<dbReference type="InterPro" id="IPR007895">
    <property type="entry name" value="MASE1"/>
</dbReference>
<evidence type="ECO:0000256" key="8">
    <source>
        <dbReference type="ARBA" id="ARBA00022840"/>
    </source>
</evidence>
<dbReference type="Pfam" id="PF13426">
    <property type="entry name" value="PAS_9"/>
    <property type="match status" value="1"/>
</dbReference>
<evidence type="ECO:0000256" key="2">
    <source>
        <dbReference type="ARBA" id="ARBA00004651"/>
    </source>
</evidence>
<feature type="domain" description="Response regulatory" evidence="15">
    <location>
        <begin position="996"/>
        <end position="1113"/>
    </location>
</feature>
<dbReference type="PROSITE" id="PS50109">
    <property type="entry name" value="HIS_KIN"/>
    <property type="match status" value="1"/>
</dbReference>
<evidence type="ECO:0000256" key="6">
    <source>
        <dbReference type="ARBA" id="ARBA00022692"/>
    </source>
</evidence>
<dbReference type="InterPro" id="IPR004358">
    <property type="entry name" value="Sig_transdc_His_kin-like_C"/>
</dbReference>
<keyword evidence="8" id="KW-0067">ATP-binding</keyword>
<dbReference type="CDD" id="cd16922">
    <property type="entry name" value="HATPase_EvgS-ArcB-TorS-like"/>
    <property type="match status" value="1"/>
</dbReference>
<evidence type="ECO:0000256" key="10">
    <source>
        <dbReference type="ARBA" id="ARBA00023012"/>
    </source>
</evidence>
<sequence length="1334" mass="146321">MLGQRVWPAITLGAFCVNLATFQSYGELSTVIASLAIAVGNTMEALVALWLICRFTNIKKVFSTVPGVFIFLLASALACMVSAAVGTASLVLGGFAPGAAAVNVFSTWWVGDCTGILVLTPFMLAWGRRLDWQPDKKPRLVLGVLVAAVIAATILTFSNILASDMLGFLVLFLYVPCVAITAYFYGIRGVTLLIVVTAGVAVIMTAKGQGPFVFGTGADNASLIALDSFILLWVASGLMLSADLTDRQGVGAVRAPVLMLPWALFILSVGLSVCAWRLTTLSIENTARDEFAFNAQAIQSRIFDRMRDYEQVLRGAAGFFNASASVERDEWERYVSTLKLSESYPGIQGVGYAEYLRNESEKRRFVQAVQADGFPDFEVKPRGDRSAYVAIKYLSPFDWRNQRAHGYDMFSESLRREALTVARDKGITSVSGKIVLVQETEVGQQSGFLMYLPIFEGDTLQQTADQRRASFRGVVYSPFRMNDLINGVLGSSRATLALQIYDGSEALPENIMYSDFPSELPEKSSFLSSLRYEKPVKISNRDWLLVVTPTPDFGITIDRGKAHIVLISGILISLLLFSFIRALVVTRSRALSLAEQMTMALRESEARFTSLAKAALEAIFIVNGDGKILYCNPAAERIFTYSTTQLMKRSWLSLIADSDRQDVEKNLQAQRNTGAEAAREGESVRASCVRATSETFPAEFSLSYWENDGHHFYGIILRDVTEARLASQRLTEAREVAESASLAKSQFVANMSHEIRTPMNAVLGMTQLLLRTSLDTEQRKQLEIMLRAGNSLMDILNDILDFSKMEAQRLELRKKVFNLDHILNELAAIMSVEVNDKPLELVIGVESTVPRSLIGDETRVRQILLNLVGNAIKFTESGEISLLVELAESLGSSVTLRFIIKDTGIGIAAEKQGALFTAFSQADASVTREYGGTGLGLAISRELAQLMGGDITLSSEQDKGSTFTVRLPFQIAEQHDLPEGQQEALTTSEGRLLGINILLVEDNSFNQAVAKGLLEHAGAKLAIADNGDDAIKCLSSKSEHFDLVLMDVQMPGMDGITATRIIRQELKRSLPILAMTAGVLESERAACIHAGMNGLIPKPVVEHEMLDLIEQALEGKVATTPVSAPMESDLEQASISNTLDELVKIAKGNVATERLVLEAVRQLLEQGDAPIMEARREWLGQNYKASAAVLHKLRGSVSQLGADSLTRGLLALEQRITDSEMQADLEQDWIQARRQCEVMRASISLWFENRQRGRIADSEPASTAVPVENPEPELATLKQMLADRNIDADQQFERLRAYLESQMSTSDLQTLVMAIDALDFASALEILEQAGKPE</sequence>
<keyword evidence="19" id="KW-1185">Reference proteome</keyword>
<feature type="transmembrane region" description="Helical" evidence="13">
    <location>
        <begin position="222"/>
        <end position="245"/>
    </location>
</feature>
<name>A0ABP7NY74_9GAMM</name>
<feature type="modified residue" description="4-aspartylphosphate" evidence="12">
    <location>
        <position position="1047"/>
    </location>
</feature>
<dbReference type="InterPro" id="IPR011006">
    <property type="entry name" value="CheY-like_superfamily"/>
</dbReference>
<dbReference type="InterPro" id="IPR005467">
    <property type="entry name" value="His_kinase_dom"/>
</dbReference>
<comment type="catalytic activity">
    <reaction evidence="1">
        <text>ATP + protein L-histidine = ADP + protein N-phospho-L-histidine.</text>
        <dbReference type="EC" id="2.7.13.3"/>
    </reaction>
</comment>
<dbReference type="SUPFAM" id="SSF55874">
    <property type="entry name" value="ATPase domain of HSP90 chaperone/DNA topoisomerase II/histidine kinase"/>
    <property type="match status" value="1"/>
</dbReference>
<dbReference type="SMART" id="SM01079">
    <property type="entry name" value="CHASE"/>
    <property type="match status" value="1"/>
</dbReference>
<dbReference type="InterPro" id="IPR042240">
    <property type="entry name" value="CHASE_sf"/>
</dbReference>
<feature type="transmembrane region" description="Helical" evidence="13">
    <location>
        <begin position="65"/>
        <end position="96"/>
    </location>
</feature>
<dbReference type="PRINTS" id="PR00344">
    <property type="entry name" value="BCTRLSENSOR"/>
</dbReference>
<dbReference type="Gene3D" id="3.30.565.10">
    <property type="entry name" value="Histidine kinase-like ATPase, C-terminal domain"/>
    <property type="match status" value="1"/>
</dbReference>
<organism evidence="18 19">
    <name type="scientific">Allohahella marinimesophila</name>
    <dbReference type="NCBI Taxonomy" id="1054972"/>
    <lineage>
        <taxon>Bacteria</taxon>
        <taxon>Pseudomonadati</taxon>
        <taxon>Pseudomonadota</taxon>
        <taxon>Gammaproteobacteria</taxon>
        <taxon>Oceanospirillales</taxon>
        <taxon>Hahellaceae</taxon>
        <taxon>Allohahella</taxon>
    </lineage>
</organism>
<keyword evidence="9 13" id="KW-1133">Transmembrane helix</keyword>
<accession>A0ABP7NY74</accession>
<dbReference type="InterPro" id="IPR036641">
    <property type="entry name" value="HPT_dom_sf"/>
</dbReference>
<dbReference type="InterPro" id="IPR000014">
    <property type="entry name" value="PAS"/>
</dbReference>
<dbReference type="Gene3D" id="3.40.50.2300">
    <property type="match status" value="1"/>
</dbReference>
<evidence type="ECO:0000256" key="12">
    <source>
        <dbReference type="PROSITE-ProRule" id="PRU00169"/>
    </source>
</evidence>
<dbReference type="CDD" id="cd17546">
    <property type="entry name" value="REC_hyHK_CKI1_RcsC-like"/>
    <property type="match status" value="1"/>
</dbReference>
<gene>
    <name evidence="18" type="ORF">GCM10022278_13880</name>
</gene>
<dbReference type="InterPro" id="IPR003661">
    <property type="entry name" value="HisK_dim/P_dom"/>
</dbReference>
<dbReference type="SMART" id="SM00448">
    <property type="entry name" value="REC"/>
    <property type="match status" value="1"/>
</dbReference>
<dbReference type="PROSITE" id="PS50110">
    <property type="entry name" value="RESPONSE_REGULATORY"/>
    <property type="match status" value="1"/>
</dbReference>
<reference evidence="19" key="1">
    <citation type="journal article" date="2019" name="Int. J. Syst. Evol. Microbiol.">
        <title>The Global Catalogue of Microorganisms (GCM) 10K type strain sequencing project: providing services to taxonomists for standard genome sequencing and annotation.</title>
        <authorList>
            <consortium name="The Broad Institute Genomics Platform"/>
            <consortium name="The Broad Institute Genome Sequencing Center for Infectious Disease"/>
            <person name="Wu L."/>
            <person name="Ma J."/>
        </authorList>
    </citation>
    <scope>NUCLEOTIDE SEQUENCE [LARGE SCALE GENOMIC DNA]</scope>
    <source>
        <strain evidence="19">JCM 17555</strain>
    </source>
</reference>
<evidence type="ECO:0000259" key="15">
    <source>
        <dbReference type="PROSITE" id="PS50110"/>
    </source>
</evidence>
<evidence type="ECO:0000259" key="14">
    <source>
        <dbReference type="PROSITE" id="PS50109"/>
    </source>
</evidence>
<evidence type="ECO:0000256" key="1">
    <source>
        <dbReference type="ARBA" id="ARBA00000085"/>
    </source>
</evidence>
<dbReference type="SMART" id="SM00388">
    <property type="entry name" value="HisKA"/>
    <property type="match status" value="1"/>
</dbReference>
<evidence type="ECO:0000256" key="5">
    <source>
        <dbReference type="ARBA" id="ARBA00022553"/>
    </source>
</evidence>
<dbReference type="SMART" id="SM00091">
    <property type="entry name" value="PAS"/>
    <property type="match status" value="1"/>
</dbReference>
<dbReference type="InterPro" id="IPR003594">
    <property type="entry name" value="HATPase_dom"/>
</dbReference>
<dbReference type="InterPro" id="IPR036890">
    <property type="entry name" value="HATPase_C_sf"/>
</dbReference>
<feature type="domain" description="PAS" evidence="16">
    <location>
        <begin position="604"/>
        <end position="674"/>
    </location>
</feature>
<protein>
    <recommendedName>
        <fullName evidence="3">histidine kinase</fullName>
        <ecNumber evidence="3">2.7.13.3</ecNumber>
    </recommendedName>
</protein>
<keyword evidence="11 13" id="KW-0472">Membrane</keyword>
<dbReference type="PROSITE" id="PS50112">
    <property type="entry name" value="PAS"/>
    <property type="match status" value="1"/>
</dbReference>
<feature type="transmembrane region" description="Helical" evidence="13">
    <location>
        <begin position="257"/>
        <end position="278"/>
    </location>
</feature>
<dbReference type="Pfam" id="PF03924">
    <property type="entry name" value="CHASE"/>
    <property type="match status" value="1"/>
</dbReference>
<feature type="domain" description="Histidine kinase" evidence="14">
    <location>
        <begin position="750"/>
        <end position="971"/>
    </location>
</feature>
<dbReference type="Gene3D" id="1.10.287.130">
    <property type="match status" value="1"/>
</dbReference>
<dbReference type="Gene3D" id="3.30.450.20">
    <property type="entry name" value="PAS domain"/>
    <property type="match status" value="1"/>
</dbReference>
<feature type="transmembrane region" description="Helical" evidence="13">
    <location>
        <begin position="108"/>
        <end position="127"/>
    </location>
</feature>
<keyword evidence="5 12" id="KW-0597">Phosphoprotein</keyword>
<evidence type="ECO:0000313" key="19">
    <source>
        <dbReference type="Proteomes" id="UP001501337"/>
    </source>
</evidence>
<dbReference type="InterPro" id="IPR036097">
    <property type="entry name" value="HisK_dim/P_sf"/>
</dbReference>
<evidence type="ECO:0000259" key="17">
    <source>
        <dbReference type="PROSITE" id="PS50839"/>
    </source>
</evidence>
<feature type="transmembrane region" description="Helical" evidence="13">
    <location>
        <begin position="32"/>
        <end position="53"/>
    </location>
</feature>
<dbReference type="PANTHER" id="PTHR45339">
    <property type="entry name" value="HYBRID SIGNAL TRANSDUCTION HISTIDINE KINASE J"/>
    <property type="match status" value="1"/>
</dbReference>
<dbReference type="SUPFAM" id="SSF47384">
    <property type="entry name" value="Homodimeric domain of signal transducing histidine kinase"/>
    <property type="match status" value="1"/>
</dbReference>
<dbReference type="EMBL" id="BAABBO010000007">
    <property type="protein sequence ID" value="GAA3956556.1"/>
    <property type="molecule type" value="Genomic_DNA"/>
</dbReference>
<keyword evidence="7" id="KW-0547">Nucleotide-binding</keyword>
<keyword evidence="10" id="KW-0902">Two-component regulatory system</keyword>
<dbReference type="NCBIfam" id="TIGR00229">
    <property type="entry name" value="sensory_box"/>
    <property type="match status" value="1"/>
</dbReference>
<evidence type="ECO:0000256" key="9">
    <source>
        <dbReference type="ARBA" id="ARBA00022989"/>
    </source>
</evidence>
<feature type="domain" description="CHASE" evidence="17">
    <location>
        <begin position="322"/>
        <end position="546"/>
    </location>
</feature>